<feature type="transmembrane region" description="Helical" evidence="1">
    <location>
        <begin position="12"/>
        <end position="30"/>
    </location>
</feature>
<gene>
    <name evidence="2" type="ORF">BEI61_05849</name>
</gene>
<proteinExistence type="predicted"/>
<name>A0A1E2ZZD1_9FIRM</name>
<keyword evidence="1" id="KW-0812">Transmembrane</keyword>
<sequence length="190" mass="21593">MFGKKIKFEIWGFMFTAVLGTLLHFLYEWSGKMPVAALFSPVNESVWEHLKLLFFPFVLFTLWELLRTFPAPVCFLPARTLGLSAGLFSIPFLFYCYTSILGTNYLALDILVFLLSILIAFSVSGFIEKKAAHSARESGLLCRILLYLSIVVLLVLLALFLFFTFNPPHMPLFRDPVNGSYGARAYLINK</sequence>
<evidence type="ECO:0000313" key="3">
    <source>
        <dbReference type="Proteomes" id="UP000094067"/>
    </source>
</evidence>
<dbReference type="PATRIC" id="fig|1432052.4.peg.6474"/>
<protein>
    <submittedName>
        <fullName evidence="2">Uncharacterized protein</fullName>
    </submittedName>
</protein>
<keyword evidence="1" id="KW-0472">Membrane</keyword>
<feature type="transmembrane region" description="Helical" evidence="1">
    <location>
        <begin position="140"/>
        <end position="165"/>
    </location>
</feature>
<keyword evidence="1" id="KW-1133">Transmembrane helix</keyword>
<feature type="transmembrane region" description="Helical" evidence="1">
    <location>
        <begin position="81"/>
        <end position="100"/>
    </location>
</feature>
<organism evidence="2 3">
    <name type="scientific">Eisenbergiella tayi</name>
    <dbReference type="NCBI Taxonomy" id="1432052"/>
    <lineage>
        <taxon>Bacteria</taxon>
        <taxon>Bacillati</taxon>
        <taxon>Bacillota</taxon>
        <taxon>Clostridia</taxon>
        <taxon>Lachnospirales</taxon>
        <taxon>Lachnospiraceae</taxon>
        <taxon>Eisenbergiella</taxon>
    </lineage>
</organism>
<dbReference type="EMBL" id="MCGH01000005">
    <property type="protein sequence ID" value="ODM01850.1"/>
    <property type="molecule type" value="Genomic_DNA"/>
</dbReference>
<comment type="caution">
    <text evidence="2">The sequence shown here is derived from an EMBL/GenBank/DDBJ whole genome shotgun (WGS) entry which is preliminary data.</text>
</comment>
<feature type="transmembrane region" description="Helical" evidence="1">
    <location>
        <begin position="50"/>
        <end position="69"/>
    </location>
</feature>
<dbReference type="AlphaFoldDB" id="A0A1E2ZZD1"/>
<evidence type="ECO:0000313" key="2">
    <source>
        <dbReference type="EMBL" id="ODM01850.1"/>
    </source>
</evidence>
<evidence type="ECO:0000256" key="1">
    <source>
        <dbReference type="SAM" id="Phobius"/>
    </source>
</evidence>
<accession>A0A1E2ZZD1</accession>
<feature type="transmembrane region" description="Helical" evidence="1">
    <location>
        <begin position="106"/>
        <end position="128"/>
    </location>
</feature>
<reference evidence="2 3" key="1">
    <citation type="submission" date="2016-07" db="EMBL/GenBank/DDBJ databases">
        <title>Characterization of isolates of Eisenbergiella tayi derived from blood cultures, using whole genome sequencing.</title>
        <authorList>
            <person name="Burdz T."/>
            <person name="Wiebe D."/>
            <person name="Huynh C."/>
            <person name="Bernard K."/>
        </authorList>
    </citation>
    <scope>NUCLEOTIDE SEQUENCE [LARGE SCALE GENOMIC DNA]</scope>
    <source>
        <strain evidence="2 3">NML 110608</strain>
    </source>
</reference>
<dbReference type="RefSeq" id="WP_069155135.1">
    <property type="nucleotide sequence ID" value="NZ_MCGH01000005.1"/>
</dbReference>
<dbReference type="Pfam" id="PF20122">
    <property type="entry name" value="DUF6512"/>
    <property type="match status" value="1"/>
</dbReference>
<dbReference type="InterPro" id="IPR045407">
    <property type="entry name" value="DUF6512"/>
</dbReference>
<dbReference type="Proteomes" id="UP000094067">
    <property type="component" value="Unassembled WGS sequence"/>
</dbReference>